<name>A0A6I4IN37_9SPHI</name>
<reference evidence="1 2" key="1">
    <citation type="submission" date="2020-12" db="EMBL/GenBank/DDBJ databases">
        <title>HMF7856_wgs.fasta genome submission.</title>
        <authorList>
            <person name="Kang H."/>
            <person name="Kim H."/>
            <person name="Joh K."/>
        </authorList>
    </citation>
    <scope>NUCLEOTIDE SEQUENCE [LARGE SCALE GENOMIC DNA]</scope>
    <source>
        <strain evidence="1 2">HMF7856</strain>
    </source>
</reference>
<protein>
    <submittedName>
        <fullName evidence="1">Uncharacterized protein</fullName>
    </submittedName>
</protein>
<evidence type="ECO:0000313" key="1">
    <source>
        <dbReference type="EMBL" id="QQL51095.1"/>
    </source>
</evidence>
<accession>A0A6I4IN37</accession>
<dbReference type="KEGG" id="mgik:GO620_006495"/>
<proteinExistence type="predicted"/>
<dbReference type="RefSeq" id="WP_157523668.1">
    <property type="nucleotide sequence ID" value="NZ_CP066775.1"/>
</dbReference>
<dbReference type="EMBL" id="CP066775">
    <property type="protein sequence ID" value="QQL51095.1"/>
    <property type="molecule type" value="Genomic_DNA"/>
</dbReference>
<gene>
    <name evidence="1" type="ORF">GO620_006495</name>
</gene>
<keyword evidence="2" id="KW-1185">Reference proteome</keyword>
<dbReference type="AlphaFoldDB" id="A0A6I4IN37"/>
<sequence>MKKLIVLFLTVITFQAYAQTVPDYQRTVMRSDQAILDDNLKAVKAFNIPVLTSWTLNGAKDKAGYIAYNSTLQQFGVYQGNGVWQTFALQDLSGYVQKSRTINSKPLTNDIVLSKGDIGLSNVLNIDATNPANIVTSSGYRFSTDAQISYWNSKQSALGYTPENTSNKGVANGYASLDANAKIPTTQIPDALLGAVIYQAVYNPVTNYPVLPSAASANKGYYWVVNNKAYSAYVSDTLRAGDWIISNGVSYQKIDNNNAVVTVNTKVGNVVLRGSDILIPNYSPTTGTILPTDNITQAIGKNAGNLAALKNASGQFIGDITGDANSLRGYAPNVNPVGSTVVLRDVNGVVVNSYFKTTATVDDGSDLTLVYAGNIDHYIRPYSLPVFKNYLFPSSPGNLFYATPNGGPGYPLLRSIVPADIPILNQNTTGKAANADYATNAGMLNNQSASYYLNFVNLTNVPSLVNTLTGTPNQVFVSVASGAPVLSLPQSICTTCNVAFNKVNTSSGFTVNYGASYGGDGSGEIDLNYSNSLTGGLYFWGGRSSLARFHVDGVTGHAEFVGRVSGSAAVDGNEFITKDQLTAAIPSSATGTPSLTILSSDVIGGNYSNVTIGGTNSDGYITFTTGSSVTAIGDFLRITLANGLSYSNRPVVTITPAQGADMASYNLLLTHGSGNTWSLSNTTNAFKPNTSYAINYHCGGY</sequence>
<dbReference type="Proteomes" id="UP000429232">
    <property type="component" value="Chromosome"/>
</dbReference>
<evidence type="ECO:0000313" key="2">
    <source>
        <dbReference type="Proteomes" id="UP000429232"/>
    </source>
</evidence>
<organism evidence="1 2">
    <name type="scientific">Mucilaginibacter ginkgonis</name>
    <dbReference type="NCBI Taxonomy" id="2682091"/>
    <lineage>
        <taxon>Bacteria</taxon>
        <taxon>Pseudomonadati</taxon>
        <taxon>Bacteroidota</taxon>
        <taxon>Sphingobacteriia</taxon>
        <taxon>Sphingobacteriales</taxon>
        <taxon>Sphingobacteriaceae</taxon>
        <taxon>Mucilaginibacter</taxon>
    </lineage>
</organism>